<dbReference type="NCBIfam" id="NF003417">
    <property type="entry name" value="PRK04813.1"/>
    <property type="match status" value="3"/>
</dbReference>
<dbReference type="Proteomes" id="UP000315636">
    <property type="component" value="Unassembled WGS sequence"/>
</dbReference>
<dbReference type="Gene3D" id="3.30.559.10">
    <property type="entry name" value="Chloramphenicol acetyltransferase-like domain"/>
    <property type="match status" value="2"/>
</dbReference>
<dbReference type="GO" id="GO:0044550">
    <property type="term" value="P:secondary metabolite biosynthetic process"/>
    <property type="evidence" value="ECO:0007669"/>
    <property type="project" value="TreeGrafter"/>
</dbReference>
<dbReference type="Gene3D" id="3.30.300.30">
    <property type="match status" value="3"/>
</dbReference>
<dbReference type="InterPro" id="IPR023213">
    <property type="entry name" value="CAT-like_dom_sf"/>
</dbReference>
<dbReference type="InterPro" id="IPR006162">
    <property type="entry name" value="Ppantetheine_attach_site"/>
</dbReference>
<reference evidence="8 9" key="1">
    <citation type="submission" date="2017-05" db="EMBL/GenBank/DDBJ databases">
        <authorList>
            <person name="Varghese N."/>
            <person name="Submissions S."/>
        </authorList>
    </citation>
    <scope>NUCLEOTIDE SEQUENCE [LARGE SCALE GENOMIC DNA]</scope>
    <source>
        <strain evidence="8 9">DSM 45474</strain>
    </source>
</reference>
<dbReference type="EMBL" id="FXTI01000001">
    <property type="protein sequence ID" value="SMO32093.1"/>
    <property type="molecule type" value="Genomic_DNA"/>
</dbReference>
<dbReference type="Pfam" id="PF00668">
    <property type="entry name" value="Condensation"/>
    <property type="match status" value="2"/>
</dbReference>
<keyword evidence="9" id="KW-1185">Reference proteome</keyword>
<dbReference type="GO" id="GO:0031177">
    <property type="term" value="F:phosphopantetheine binding"/>
    <property type="evidence" value="ECO:0007669"/>
    <property type="project" value="InterPro"/>
</dbReference>
<dbReference type="GO" id="GO:0005737">
    <property type="term" value="C:cytoplasm"/>
    <property type="evidence" value="ECO:0007669"/>
    <property type="project" value="TreeGrafter"/>
</dbReference>
<feature type="domain" description="Carrier" evidence="7">
    <location>
        <begin position="513"/>
        <end position="587"/>
    </location>
</feature>
<dbReference type="Gene3D" id="1.10.1200.10">
    <property type="entry name" value="ACP-like"/>
    <property type="match status" value="3"/>
</dbReference>
<dbReference type="InterPro" id="IPR042099">
    <property type="entry name" value="ANL_N_sf"/>
</dbReference>
<dbReference type="Gene3D" id="3.30.559.30">
    <property type="entry name" value="Nonribosomal peptide synthetase, condensation domain"/>
    <property type="match status" value="2"/>
</dbReference>
<accession>A0A521AB92</accession>
<dbReference type="NCBIfam" id="TIGR01733">
    <property type="entry name" value="AA-adenyl-dom"/>
    <property type="match status" value="1"/>
</dbReference>
<dbReference type="FunFam" id="1.10.1200.10:FF:000005">
    <property type="entry name" value="Nonribosomal peptide synthetase 1"/>
    <property type="match status" value="1"/>
</dbReference>
<dbReference type="RefSeq" id="WP_185955939.1">
    <property type="nucleotide sequence ID" value="NZ_FXTI01000001.1"/>
</dbReference>
<dbReference type="InterPro" id="IPR009081">
    <property type="entry name" value="PP-bd_ACP"/>
</dbReference>
<sequence length="2715" mass="306952">MEIVRNLASEGYRSSSQQIIYGDIQYSMKHLESKARSLAVQCRQKGIRSRQEQKVLIVLRRSPALVAAHYATFLAGGVIVAVDPESPTARLNQIIEDTEPALMITQPNLVHHFDAVESPVITIDENLHDVEIGSAELDRSVWDYDPECAAYIVYTSGTTGRPKGVVMEWRALEHLLHWHVQAFQVSDQSCVSLTSSPGFDASIWEVWGALAARSSIHVTMDEERLSPKQLQESWRKHGVTHSFVSTPIAERLLELEWDLQETTLKVLLTGGDRLTKFPSEALPFQLVNNYGPSEGCVVATSGAVVPSSAERNALPEIGKPLPHVKCLVLDETGEEVGINEPGLLWIAGPGLAREYLNRPEETEEKFHMIEFQGDQIKAYCTGDIVSKDEAGRYHYYGRNDAQVNVNGVRIELGEIESILQEHSAVSQAVVLPVDIDSKTLLMASVVPSGLSYDVDEWVEFLKTRLPKAMIPVQTMTYDALPLTTNGKVDRKTLEKQQREAFLQKQKADMERPVVWNDELQHMVSIFAETMDLSCSAHSDLFSMGGDSIHAAQIASQISKQFQVICRPSDVLQNRTPARLAELLKSLPADRKEEADHVDQDDHEDWFSVTSMQRGIWYLCKTNSENAFYHVGASFVIQGALDEKAFIQAWTETLGAHAALHLTFREHPERQAIQQKVRRIEEADVAQRLVRSRVEGTEAALSLIKRLFRQPFDLEHDRLFRGALIQTDQQQTLFLLTAHHMVCDGLSLQKILKELAMNYEEILHGTSPNLPERKGRERPDHLRHFVDQQWNAVNNRELARYWKEQAQSFSMAEFPVSEQGDGDPYHGEILECRSEAGLGEKLEAFCKESKVSRFTVMLAAWVATLSTFCRQKELTVGIPFHGRSHHDYIERSGMFVNLVPVTFSLDRRKPFREWVKEVEQKVQQSLDHGDFSIVDVARNMDRKGGFDVVNTTFSEKVALSLPLSSAKVTYLELDTGGARFPLNGFFHTQNDRIAGHVEYSSSLFTPSVIHDFVDAYFAALTNMVHDPLQPWAVAYPRQSIIQPDEGVTRTWLDEAVPLHHFVERAADQYAGYTAVKDTINTWTFQELNQRAEWIAFKLQQFGVAKGDYVPLVMHRTAEMVAAVLGVLKAGAVYVPIDPESPYERNRQLLRRLHPDVVLQTVKANVPDGEWHTGVVEEWMQENDPTLCCQPVDIQINDPAYLMFTSGSTGEPKGVLCPHAGASLRVLWQLKQGHLLPGDRVLGKTPYTFDVSVWEMFFSLAAGATLVLAPEGMHRDPEGLVRLIREEKITLCHFVPSVLYPVLDELETNGKVADAIPLKFVHTSGEALPTHMAHRLKQCLPKVTLLNLYGPTETGIEVTCCQVNNRVNIGSPLPYVEVRVADEEGNPVPQGFPGELWLGGPSLAIGYIHHQEETDRVFVEDSQRRYYQTGDLVRLEQDGSIDFIGRIDAQVKIKGVRIEPGEIEACVTEISGVQEAAVVIGNRQNGERSLVCFYVLKQGESVFPRRIKEHIVEHLPQAYIPALLLEVDALPLTGSGKRDRKWLSHKASEQLNQNTSGTYQSPQTEMEQAIARVWQEVLDQKRIGMDEHFFERGGDSIKSLQIITRLKKIGVELKPQDFIRYPTIAEQAWIAEGREDGENEIAVAVEERVEAPVTELPLTPLQSVMLMETLKDPESNAYWQVLSYELPESIPLETISAAWNKTVQAHPALRTRFVWQSVSEPKQVIQHEEIQIREVDWEDLCQRWDTVEDWYDHVIRQLKAKRLQIPQQVFVIHHWQGKETSLFVWVHHHILLDGWSLAQCLNDFFQALEDPKAKLDEHPTIEGYVEWMTSREYTDECRNFWRNTLQGVQAAESLHIEKSPSSVTHPDFRVIDRKLGGKAAASLKRFCRTHRLTPSSVLLTVWGLLIQRYQSNREILVGTTFANRPHQVSEAQRMSGMLINTLPVKVDVSQRINLVDLCKQIMEHLSDVSEHTGISYSDLLKLAELPGATELFQSTVIFQNFAGNLEGTSFPARLVDSIGTSSDPLSLTIDVQETDILTRMGWDQHRYREADVMALVQSLQEWVESLEEIGSKDIHDFSITAKERHMLEQCLKRPSPSNDDRWSVEWLLHSGQESKRAITDGVREYSYAEAACAIHRLAVFLRNEGVQKGDTVALVGKKGIEVALAMMAVWKRGAAWCTIDADDPASRKQRTLHILKPKVILDLNRVGELGQNPELDADLPTVFFQPDDIAYFIATSGSTGVPKIVALPAGGLCQVTESWKQYYEFHCPQNVLQLGSWTSDVYLGDLIKAWSTGGTLIVCPEEKRIDMDYLNHLTDRYDVTLIESTPVFVREWVDHARQSGFHPRTLQTLIVGSDTFRIEEKQTLCEKLWSGVRLFNGYGLSECMIESVVYPCHPKEETAKSGLCPIGRPLPGTHLRVVDETGRDVPPGVIGELHIGGPQVAQGYVSEEGGVSKRFYQWKGMRFFQTGDLVRMNHDGDLEFFGRRDQLVKIRGFRVELGEIENALLSLPAVHESFVAPVHSKRGTQLVAFVGQCEKSSEEKMMDRLRKRLPDYALPQKLVLLEALPRNANGKIDRPPLIRQAEQWVQEMQQSRSVVGIEKATDTTQAVQQIWEHLLNKSVHIERSFFDQGGHSLLVLELFQQLKRALPYDSFVIGDLFRYPTIQGFVSEIESRRMQRKESSSVPPENDASNRDRLELLHRLKQGDLSVDEALELMNKR</sequence>
<dbReference type="SMART" id="SM00823">
    <property type="entry name" value="PKS_PP"/>
    <property type="match status" value="3"/>
</dbReference>
<dbReference type="InterPro" id="IPR001242">
    <property type="entry name" value="Condensation_dom"/>
</dbReference>
<comment type="cofactor">
    <cofactor evidence="1">
        <name>pantetheine 4'-phosphate</name>
        <dbReference type="ChEBI" id="CHEBI:47942"/>
    </cofactor>
</comment>
<evidence type="ECO:0000256" key="3">
    <source>
        <dbReference type="ARBA" id="ARBA00022450"/>
    </source>
</evidence>
<dbReference type="PANTHER" id="PTHR45527:SF1">
    <property type="entry name" value="FATTY ACID SYNTHASE"/>
    <property type="match status" value="1"/>
</dbReference>
<dbReference type="Gene3D" id="3.40.50.12780">
    <property type="entry name" value="N-terminal domain of ligase-like"/>
    <property type="match status" value="3"/>
</dbReference>
<gene>
    <name evidence="8" type="ORF">SAMN06264849_10130</name>
</gene>
<dbReference type="GO" id="GO:0008610">
    <property type="term" value="P:lipid biosynthetic process"/>
    <property type="evidence" value="ECO:0007669"/>
    <property type="project" value="UniProtKB-ARBA"/>
</dbReference>
<dbReference type="SUPFAM" id="SSF47336">
    <property type="entry name" value="ACP-like"/>
    <property type="match status" value="3"/>
</dbReference>
<dbReference type="InterPro" id="IPR020845">
    <property type="entry name" value="AMP-binding_CS"/>
</dbReference>
<dbReference type="SUPFAM" id="SSF52777">
    <property type="entry name" value="CoA-dependent acyltransferases"/>
    <property type="match status" value="4"/>
</dbReference>
<feature type="domain" description="Carrier" evidence="7">
    <location>
        <begin position="1559"/>
        <end position="1633"/>
    </location>
</feature>
<protein>
    <submittedName>
        <fullName evidence="8">Amino acid adenylation domain-containing protein</fullName>
    </submittedName>
</protein>
<dbReference type="PROSITE" id="PS00012">
    <property type="entry name" value="PHOSPHOPANTETHEINE"/>
    <property type="match status" value="1"/>
</dbReference>
<evidence type="ECO:0000313" key="8">
    <source>
        <dbReference type="EMBL" id="SMO32093.1"/>
    </source>
</evidence>
<name>A0A521AB92_9BACL</name>
<dbReference type="PANTHER" id="PTHR45527">
    <property type="entry name" value="NONRIBOSOMAL PEPTIDE SYNTHETASE"/>
    <property type="match status" value="1"/>
</dbReference>
<keyword evidence="3" id="KW-0596">Phosphopantetheine</keyword>
<dbReference type="PROSITE" id="PS00455">
    <property type="entry name" value="AMP_BINDING"/>
    <property type="match status" value="3"/>
</dbReference>
<evidence type="ECO:0000313" key="9">
    <source>
        <dbReference type="Proteomes" id="UP000315636"/>
    </source>
</evidence>
<keyword evidence="5" id="KW-0045">Antibiotic biosynthesis</keyword>
<dbReference type="Pfam" id="PF13193">
    <property type="entry name" value="AMP-binding_C"/>
    <property type="match status" value="3"/>
</dbReference>
<dbReference type="GO" id="GO:0017000">
    <property type="term" value="P:antibiotic biosynthetic process"/>
    <property type="evidence" value="ECO:0007669"/>
    <property type="project" value="UniProtKB-KW"/>
</dbReference>
<evidence type="ECO:0000256" key="5">
    <source>
        <dbReference type="ARBA" id="ARBA00023194"/>
    </source>
</evidence>
<keyword evidence="4" id="KW-0597">Phosphoprotein</keyword>
<evidence type="ECO:0000259" key="7">
    <source>
        <dbReference type="PROSITE" id="PS50075"/>
    </source>
</evidence>
<dbReference type="Pfam" id="PF00550">
    <property type="entry name" value="PP-binding"/>
    <property type="match status" value="3"/>
</dbReference>
<dbReference type="InterPro" id="IPR020806">
    <property type="entry name" value="PKS_PP-bd"/>
</dbReference>
<proteinExistence type="inferred from homology"/>
<comment type="similarity">
    <text evidence="2">Belongs to the ATP-dependent AMP-binding enzyme family.</text>
</comment>
<feature type="domain" description="Carrier" evidence="7">
    <location>
        <begin position="2596"/>
        <end position="2671"/>
    </location>
</feature>
<dbReference type="InterPro" id="IPR036736">
    <property type="entry name" value="ACP-like_sf"/>
</dbReference>
<dbReference type="Pfam" id="PF00501">
    <property type="entry name" value="AMP-binding"/>
    <property type="match status" value="3"/>
</dbReference>
<evidence type="ECO:0000256" key="4">
    <source>
        <dbReference type="ARBA" id="ARBA00022553"/>
    </source>
</evidence>
<evidence type="ECO:0000256" key="6">
    <source>
        <dbReference type="SAM" id="MobiDB-lite"/>
    </source>
</evidence>
<dbReference type="InterPro" id="IPR025110">
    <property type="entry name" value="AMP-bd_C"/>
</dbReference>
<dbReference type="PROSITE" id="PS50075">
    <property type="entry name" value="CARRIER"/>
    <property type="match status" value="3"/>
</dbReference>
<dbReference type="CDD" id="cd05930">
    <property type="entry name" value="A_NRPS"/>
    <property type="match status" value="3"/>
</dbReference>
<dbReference type="InterPro" id="IPR045851">
    <property type="entry name" value="AMP-bd_C_sf"/>
</dbReference>
<dbReference type="InterPro" id="IPR010071">
    <property type="entry name" value="AA_adenyl_dom"/>
</dbReference>
<evidence type="ECO:0000256" key="1">
    <source>
        <dbReference type="ARBA" id="ARBA00001957"/>
    </source>
</evidence>
<dbReference type="InterPro" id="IPR000873">
    <property type="entry name" value="AMP-dep_synth/lig_dom"/>
</dbReference>
<organism evidence="8 9">
    <name type="scientific">Melghirimyces algeriensis</name>
    <dbReference type="NCBI Taxonomy" id="910412"/>
    <lineage>
        <taxon>Bacteria</taxon>
        <taxon>Bacillati</taxon>
        <taxon>Bacillota</taxon>
        <taxon>Bacilli</taxon>
        <taxon>Bacillales</taxon>
        <taxon>Thermoactinomycetaceae</taxon>
        <taxon>Melghirimyces</taxon>
    </lineage>
</organism>
<evidence type="ECO:0000256" key="2">
    <source>
        <dbReference type="ARBA" id="ARBA00006432"/>
    </source>
</evidence>
<dbReference type="GO" id="GO:0043041">
    <property type="term" value="P:amino acid activation for nonribosomal peptide biosynthetic process"/>
    <property type="evidence" value="ECO:0007669"/>
    <property type="project" value="TreeGrafter"/>
</dbReference>
<feature type="region of interest" description="Disordered" evidence="6">
    <location>
        <begin position="2671"/>
        <end position="2690"/>
    </location>
</feature>
<dbReference type="GO" id="GO:0003824">
    <property type="term" value="F:catalytic activity"/>
    <property type="evidence" value="ECO:0007669"/>
    <property type="project" value="InterPro"/>
</dbReference>
<dbReference type="SUPFAM" id="SSF56801">
    <property type="entry name" value="Acetyl-CoA synthetase-like"/>
    <property type="match status" value="3"/>
</dbReference>